<dbReference type="PANTHER" id="PTHR10068">
    <property type="entry name" value="BONE MARROW PROTEOGLYCAN"/>
    <property type="match status" value="1"/>
</dbReference>
<dbReference type="Gene3D" id="2.40.128.130">
    <property type="entry name" value="Autotransporter beta-domain"/>
    <property type="match status" value="1"/>
</dbReference>
<evidence type="ECO:0000313" key="4">
    <source>
        <dbReference type="Proteomes" id="UP000001817"/>
    </source>
</evidence>
<feature type="domain" description="Autotransporter" evidence="2">
    <location>
        <begin position="762"/>
        <end position="1049"/>
    </location>
</feature>
<keyword evidence="4" id="KW-1185">Reference proteome</keyword>
<dbReference type="Pfam" id="PF18883">
    <property type="entry name" value="AC_1"/>
    <property type="match status" value="1"/>
</dbReference>
<dbReference type="InterPro" id="IPR005546">
    <property type="entry name" value="Autotransporte_beta"/>
</dbReference>
<dbReference type="Pfam" id="PF03797">
    <property type="entry name" value="Autotransporter"/>
    <property type="match status" value="1"/>
</dbReference>
<gene>
    <name evidence="3" type="ORF">Bxe_C1276</name>
</gene>
<dbReference type="InterPro" id="IPR012332">
    <property type="entry name" value="Autotransporter_pectin_lyase_C"/>
</dbReference>
<evidence type="ECO:0000256" key="1">
    <source>
        <dbReference type="SAM" id="MobiDB-lite"/>
    </source>
</evidence>
<dbReference type="SUPFAM" id="SSF51126">
    <property type="entry name" value="Pectin lyase-like"/>
    <property type="match status" value="1"/>
</dbReference>
<dbReference type="EMBL" id="CP000272">
    <property type="protein sequence ID" value="ABE37136.1"/>
    <property type="molecule type" value="Genomic_DNA"/>
</dbReference>
<name>Q13FK3_PARXL</name>
<organism evidence="3 4">
    <name type="scientific">Paraburkholderia xenovorans (strain LB400)</name>
    <dbReference type="NCBI Taxonomy" id="266265"/>
    <lineage>
        <taxon>Bacteria</taxon>
        <taxon>Pseudomonadati</taxon>
        <taxon>Pseudomonadota</taxon>
        <taxon>Betaproteobacteria</taxon>
        <taxon>Burkholderiales</taxon>
        <taxon>Burkholderiaceae</taxon>
        <taxon>Paraburkholderia</taxon>
    </lineage>
</organism>
<dbReference type="InterPro" id="IPR011050">
    <property type="entry name" value="Pectin_lyase_fold/virulence"/>
</dbReference>
<protein>
    <submittedName>
        <fullName evidence="3">Outer membrane autotransporter barrel protein</fullName>
    </submittedName>
</protein>
<reference evidence="3 4" key="1">
    <citation type="journal article" date="2006" name="Proc. Natl. Acad. Sci. U.S.A.">
        <title>Burkholderia xenovorans LB400 harbors a multi-replicon, 9.73-Mbp genome shaped for versatility.</title>
        <authorList>
            <person name="Chain P.S."/>
            <person name="Denef V.J."/>
            <person name="Konstantinidis K.T."/>
            <person name="Vergez L.M."/>
            <person name="Agullo L."/>
            <person name="Reyes V.L."/>
            <person name="Hauser L."/>
            <person name="Cordova M."/>
            <person name="Gomez L."/>
            <person name="Gonzalez M."/>
            <person name="Land M."/>
            <person name="Lao V."/>
            <person name="Larimer F."/>
            <person name="LiPuma J.J."/>
            <person name="Mahenthiralingam E."/>
            <person name="Malfatti S.A."/>
            <person name="Marx C.J."/>
            <person name="Parnell J.J."/>
            <person name="Ramette A."/>
            <person name="Richardson P."/>
            <person name="Seeger M."/>
            <person name="Smith D."/>
            <person name="Spilker T."/>
            <person name="Sul W.J."/>
            <person name="Tsoi T.V."/>
            <person name="Ulrich L.E."/>
            <person name="Zhulin I.B."/>
            <person name="Tiedje J.M."/>
        </authorList>
    </citation>
    <scope>NUCLEOTIDE SEQUENCE [LARGE SCALE GENOMIC DNA]</scope>
    <source>
        <strain evidence="3 4">LB400</strain>
    </source>
</reference>
<dbReference type="InterPro" id="IPR006315">
    <property type="entry name" value="OM_autotransptr_brl_dom"/>
</dbReference>
<feature type="compositionally biased region" description="Polar residues" evidence="1">
    <location>
        <begin position="682"/>
        <end position="697"/>
    </location>
</feature>
<dbReference type="InterPro" id="IPR036709">
    <property type="entry name" value="Autotransporte_beta_dom_sf"/>
</dbReference>
<proteinExistence type="predicted"/>
<evidence type="ECO:0000313" key="3">
    <source>
        <dbReference type="EMBL" id="ABE37136.1"/>
    </source>
</evidence>
<feature type="compositionally biased region" description="Pro residues" evidence="1">
    <location>
        <begin position="604"/>
        <end position="681"/>
    </location>
</feature>
<dbReference type="AlphaFoldDB" id="Q13FK3"/>
<evidence type="ECO:0000259" key="2">
    <source>
        <dbReference type="PROSITE" id="PS51208"/>
    </source>
</evidence>
<accession>Q13FK3</accession>
<sequence length="1049" mass="104184">MLHKGRLSTKLKPHYVVEGSLMMPGKTASKVDGYLFQQGVVCALRTLAGAWFVMAVSVSPAQAACAPDGQGGITNSGGTCSVAPPVNRITATGSGTTTAPGVTLAVPYGIAVTASGGASVSLGRSDAGGAPAISALNGGGLTGLFATGVSSTITADSLAIGLPSGGGNAAARATAGGHITFLNSANITFVPGGGGGTGLLADGAGSQITGTNVTVAGAGGGGDYVAHSNNGGDIALTGGALSLNSPGGGGVAVLSENGSTFTGDGVAISVSASGGDAAVKSVGNSHVSLSGGSVTLNGTSGETGLLAQGATLTAVGVPVSVTASQSSAGTVQGGGTLAITGGSVTASGSGTVGMLVNGAAGAANTLALNDTTVTSTADSLHVVGANANITAAGSTITDNNGVLLSTTGSPSTTTFDAGASTLGGAITTGAGTTTTVTLHDDTDWTVTGNSTATNLTNSASNIHFTAPADPSQAASYKTLQVQNYTGADGNLHLNTFLGSDDAPSDKLIVSGGTATGTTNLTIHNTTGPGDMTVADGIQVVQTLNGGTTASDAFTLTGRLRAGAFDYLLFHGGIGGSRPNDWFLRSSFVVPESITPTVPLSPATPSSPPGEPGTPSSPPGEPGTPSSPPGQPGTPSSPPGQPGTPSSPPGQPGTPSSPPGQPGTPSSPPGQPGAPSSPPGQPETPSSPGQPGGQTTLDVSRPFPADPPASPLQPGVTYPVIGPELATYGVVQPVARQMGFTMLGTLHERIGDTLTADNAGPDSEGWGHSGWARFFGQQIDNRYQAFASPRATGQLLGVQAGVDVWRGSLMPGHRDVAGVYFAYGNSNLDVDGLVTNATATAYLLGRTGKLNLDAYSGGAYWTHYGPGGWYLDLVLQGTSYQGEATTQSARLPTTGDGFVTSLEAGYPVPLPLGPRFVLEPQIQVLWQRVSFDQENDGLGPVDLGSTTGTTGRLGLRGQWTIDGDHGQVWQPYGRVNLWHDWGGRATTLFGVDQVPLRDAATRLEFAAGVTAKATLRLSLYAQAGYQFAVGAGENSRRQGVQGNLGLRYTW</sequence>
<dbReference type="GO" id="GO:0019867">
    <property type="term" value="C:outer membrane"/>
    <property type="evidence" value="ECO:0007669"/>
    <property type="project" value="InterPro"/>
</dbReference>
<dbReference type="InterPro" id="IPR043990">
    <property type="entry name" value="AC_1"/>
</dbReference>
<dbReference type="KEGG" id="bxe:Bxe_C1276"/>
<dbReference type="CDD" id="cd01344">
    <property type="entry name" value="PL2_Passenger_AT"/>
    <property type="match status" value="1"/>
</dbReference>
<dbReference type="PROSITE" id="PS51208">
    <property type="entry name" value="AUTOTRANSPORTER"/>
    <property type="match status" value="1"/>
</dbReference>
<dbReference type="SMART" id="SM00869">
    <property type="entry name" value="Autotransporter"/>
    <property type="match status" value="1"/>
</dbReference>
<dbReference type="SUPFAM" id="SSF103515">
    <property type="entry name" value="Autotransporter"/>
    <property type="match status" value="1"/>
</dbReference>
<feature type="region of interest" description="Disordered" evidence="1">
    <location>
        <begin position="596"/>
        <end position="715"/>
    </location>
</feature>
<dbReference type="STRING" id="266265.Bxe_C1276"/>
<dbReference type="eggNOG" id="COG3468">
    <property type="taxonomic scope" value="Bacteria"/>
</dbReference>
<dbReference type="NCBIfam" id="TIGR01414">
    <property type="entry name" value="autotrans_barl"/>
    <property type="match status" value="1"/>
</dbReference>
<dbReference type="Proteomes" id="UP000001817">
    <property type="component" value="Chromosome 3"/>
</dbReference>
<dbReference type="PANTHER" id="PTHR10068:SF14">
    <property type="entry name" value="CELL WALL ADHESIN EAP1"/>
    <property type="match status" value="1"/>
</dbReference>
<dbReference type="Gene3D" id="2.160.20.20">
    <property type="match status" value="1"/>
</dbReference>